<sequence length="357" mass="39184">MAKSLDKDGTLSQPAYRADITSSQSHMSPVNSTVTDNQSYISARKSSLTNNQSNTSPVKSTVTDSQPYISARKSSLTNNQSNMATTNSVVTDSQSNISARKSSLTINQSDLTAINASVTDSKSNITRKSSLANNQSNMGVIKSSVSQSNNSVIRSSVANNQSNMEIRSSVTNRQSNLSAKRHSVPNRESNILELSTSSEQKDRPQERYDTVTINKAQVSSQQVNTSADRINKTVERFVTPATETETLPMNKRNSPIVMNDPLHKTNASSTRFEYIQSARSGSSESQMKMTPINKCNIMEEDVNTTTYTATEIYGSPIDRQKTNASNYKTLMHKSQAQLDERPSATKNRRNSGLPNTI</sequence>
<organism evidence="2 3">
    <name type="scientific">Dreissena polymorpha</name>
    <name type="common">Zebra mussel</name>
    <name type="synonym">Mytilus polymorpha</name>
    <dbReference type="NCBI Taxonomy" id="45954"/>
    <lineage>
        <taxon>Eukaryota</taxon>
        <taxon>Metazoa</taxon>
        <taxon>Spiralia</taxon>
        <taxon>Lophotrochozoa</taxon>
        <taxon>Mollusca</taxon>
        <taxon>Bivalvia</taxon>
        <taxon>Autobranchia</taxon>
        <taxon>Heteroconchia</taxon>
        <taxon>Euheterodonta</taxon>
        <taxon>Imparidentia</taxon>
        <taxon>Neoheterodontei</taxon>
        <taxon>Myida</taxon>
        <taxon>Dreissenoidea</taxon>
        <taxon>Dreissenidae</taxon>
        <taxon>Dreissena</taxon>
    </lineage>
</organism>
<gene>
    <name evidence="2" type="ORF">DPMN_171242</name>
</gene>
<evidence type="ECO:0000313" key="2">
    <source>
        <dbReference type="EMBL" id="KAH3769963.1"/>
    </source>
</evidence>
<dbReference type="AlphaFoldDB" id="A0A9D4DZD1"/>
<proteinExistence type="predicted"/>
<accession>A0A9D4DZD1</accession>
<name>A0A9D4DZD1_DREPO</name>
<reference evidence="2" key="1">
    <citation type="journal article" date="2019" name="bioRxiv">
        <title>The Genome of the Zebra Mussel, Dreissena polymorpha: A Resource for Invasive Species Research.</title>
        <authorList>
            <person name="McCartney M.A."/>
            <person name="Auch B."/>
            <person name="Kono T."/>
            <person name="Mallez S."/>
            <person name="Zhang Y."/>
            <person name="Obille A."/>
            <person name="Becker A."/>
            <person name="Abrahante J.E."/>
            <person name="Garbe J."/>
            <person name="Badalamenti J.P."/>
            <person name="Herman A."/>
            <person name="Mangelson H."/>
            <person name="Liachko I."/>
            <person name="Sullivan S."/>
            <person name="Sone E.D."/>
            <person name="Koren S."/>
            <person name="Silverstein K.A.T."/>
            <person name="Beckman K.B."/>
            <person name="Gohl D.M."/>
        </authorList>
    </citation>
    <scope>NUCLEOTIDE SEQUENCE</scope>
    <source>
        <strain evidence="2">Duluth1</strain>
        <tissue evidence="2">Whole animal</tissue>
    </source>
</reference>
<feature type="compositionally biased region" description="Polar residues" evidence="1">
    <location>
        <begin position="156"/>
        <end position="178"/>
    </location>
</feature>
<protein>
    <submittedName>
        <fullName evidence="2">Uncharacterized protein</fullName>
    </submittedName>
</protein>
<keyword evidence="3" id="KW-1185">Reference proteome</keyword>
<feature type="region of interest" description="Disordered" evidence="1">
    <location>
        <begin position="1"/>
        <end position="95"/>
    </location>
</feature>
<feature type="region of interest" description="Disordered" evidence="1">
    <location>
        <begin position="334"/>
        <end position="357"/>
    </location>
</feature>
<feature type="region of interest" description="Disordered" evidence="1">
    <location>
        <begin position="156"/>
        <end position="207"/>
    </location>
</feature>
<feature type="compositionally biased region" description="Polar residues" evidence="1">
    <location>
        <begin position="20"/>
        <end position="95"/>
    </location>
</feature>
<comment type="caution">
    <text evidence="2">The sequence shown here is derived from an EMBL/GenBank/DDBJ whole genome shotgun (WGS) entry which is preliminary data.</text>
</comment>
<evidence type="ECO:0000256" key="1">
    <source>
        <dbReference type="SAM" id="MobiDB-lite"/>
    </source>
</evidence>
<evidence type="ECO:0000313" key="3">
    <source>
        <dbReference type="Proteomes" id="UP000828390"/>
    </source>
</evidence>
<reference evidence="2" key="2">
    <citation type="submission" date="2020-11" db="EMBL/GenBank/DDBJ databases">
        <authorList>
            <person name="McCartney M.A."/>
            <person name="Auch B."/>
            <person name="Kono T."/>
            <person name="Mallez S."/>
            <person name="Becker A."/>
            <person name="Gohl D.M."/>
            <person name="Silverstein K.A.T."/>
            <person name="Koren S."/>
            <person name="Bechman K.B."/>
            <person name="Herman A."/>
            <person name="Abrahante J.E."/>
            <person name="Garbe J."/>
        </authorList>
    </citation>
    <scope>NUCLEOTIDE SEQUENCE</scope>
    <source>
        <strain evidence="2">Duluth1</strain>
        <tissue evidence="2">Whole animal</tissue>
    </source>
</reference>
<feature type="compositionally biased region" description="Polar residues" evidence="1">
    <location>
        <begin position="186"/>
        <end position="198"/>
    </location>
</feature>
<dbReference type="EMBL" id="JAIWYP010000009">
    <property type="protein sequence ID" value="KAH3769963.1"/>
    <property type="molecule type" value="Genomic_DNA"/>
</dbReference>
<dbReference type="Proteomes" id="UP000828390">
    <property type="component" value="Unassembled WGS sequence"/>
</dbReference>